<feature type="region of interest" description="Disordered" evidence="1">
    <location>
        <begin position="82"/>
        <end position="111"/>
    </location>
</feature>
<dbReference type="Proteomes" id="UP000000304">
    <property type="component" value="Chromosome 2L"/>
</dbReference>
<accession>B4Q5H0</accession>
<gene>
    <name evidence="2" type="primary">Dsim\GD23950</name>
    <name evidence="2" type="ORF">Dsim_GD23950</name>
</gene>
<protein>
    <submittedName>
        <fullName evidence="2">GD23950</fullName>
    </submittedName>
</protein>
<name>B4Q5H0_DROSI</name>
<evidence type="ECO:0000256" key="1">
    <source>
        <dbReference type="SAM" id="MobiDB-lite"/>
    </source>
</evidence>
<keyword evidence="3" id="KW-1185">Reference proteome</keyword>
<dbReference type="AlphaFoldDB" id="B4Q5H0"/>
<sequence length="111" mass="12964">MTWPNASWSARKAKDGRHICQKHCRWSGAQEKRKNNRGKELELELEQEQERKDICTTLTKLCVHVPLFIYFGVQLKFWHANNGRTTDPDTYADGDTDKDQDQDQDTVLKSL</sequence>
<evidence type="ECO:0000313" key="3">
    <source>
        <dbReference type="Proteomes" id="UP000000304"/>
    </source>
</evidence>
<dbReference type="EMBL" id="CM000361">
    <property type="protein sequence ID" value="EDX05014.1"/>
    <property type="molecule type" value="Genomic_DNA"/>
</dbReference>
<dbReference type="HOGENOM" id="CLU_2161008_0_0_1"/>
<proteinExistence type="predicted"/>
<evidence type="ECO:0000313" key="2">
    <source>
        <dbReference type="EMBL" id="EDX05014.1"/>
    </source>
</evidence>
<reference evidence="2 3" key="1">
    <citation type="journal article" date="2007" name="Nature">
        <title>Evolution of genes and genomes on the Drosophila phylogeny.</title>
        <authorList>
            <consortium name="Drosophila 12 Genomes Consortium"/>
            <person name="Clark A.G."/>
            <person name="Eisen M.B."/>
            <person name="Smith D.R."/>
            <person name="Bergman C.M."/>
            <person name="Oliver B."/>
            <person name="Markow T.A."/>
            <person name="Kaufman T.C."/>
            <person name="Kellis M."/>
            <person name="Gelbart W."/>
            <person name="Iyer V.N."/>
            <person name="Pollard D.A."/>
            <person name="Sackton T.B."/>
            <person name="Larracuente A.M."/>
            <person name="Singh N.D."/>
            <person name="Abad J.P."/>
            <person name="Abt D.N."/>
            <person name="Adryan B."/>
            <person name="Aguade M."/>
            <person name="Akashi H."/>
            <person name="Anderson W.W."/>
            <person name="Aquadro C.F."/>
            <person name="Ardell D.H."/>
            <person name="Arguello R."/>
            <person name="Artieri C.G."/>
            <person name="Barbash D.A."/>
            <person name="Barker D."/>
            <person name="Barsanti P."/>
            <person name="Batterham P."/>
            <person name="Batzoglou S."/>
            <person name="Begun D."/>
            <person name="Bhutkar A."/>
            <person name="Blanco E."/>
            <person name="Bosak S.A."/>
            <person name="Bradley R.K."/>
            <person name="Brand A.D."/>
            <person name="Brent M.R."/>
            <person name="Brooks A.N."/>
            <person name="Brown R.H."/>
            <person name="Butlin R.K."/>
            <person name="Caggese C."/>
            <person name="Calvi B.R."/>
            <person name="Bernardo de Carvalho A."/>
            <person name="Caspi A."/>
            <person name="Castrezana S."/>
            <person name="Celniker S.E."/>
            <person name="Chang J.L."/>
            <person name="Chapple C."/>
            <person name="Chatterji S."/>
            <person name="Chinwalla A."/>
            <person name="Civetta A."/>
            <person name="Clifton S.W."/>
            <person name="Comeron J.M."/>
            <person name="Costello J.C."/>
            <person name="Coyne J.A."/>
            <person name="Daub J."/>
            <person name="David R.G."/>
            <person name="Delcher A.L."/>
            <person name="Delehaunty K."/>
            <person name="Do C.B."/>
            <person name="Ebling H."/>
            <person name="Edwards K."/>
            <person name="Eickbush T."/>
            <person name="Evans J.D."/>
            <person name="Filipski A."/>
            <person name="Findeiss S."/>
            <person name="Freyhult E."/>
            <person name="Fulton L."/>
            <person name="Fulton R."/>
            <person name="Garcia A.C."/>
            <person name="Gardiner A."/>
            <person name="Garfield D.A."/>
            <person name="Garvin B.E."/>
            <person name="Gibson G."/>
            <person name="Gilbert D."/>
            <person name="Gnerre S."/>
            <person name="Godfrey J."/>
            <person name="Good R."/>
            <person name="Gotea V."/>
            <person name="Gravely B."/>
            <person name="Greenberg A.J."/>
            <person name="Griffiths-Jones S."/>
            <person name="Gross S."/>
            <person name="Guigo R."/>
            <person name="Gustafson E.A."/>
            <person name="Haerty W."/>
            <person name="Hahn M.W."/>
            <person name="Halligan D.L."/>
            <person name="Halpern A.L."/>
            <person name="Halter G.M."/>
            <person name="Han M.V."/>
            <person name="Heger A."/>
            <person name="Hillier L."/>
            <person name="Hinrichs A.S."/>
            <person name="Holmes I."/>
            <person name="Hoskins R.A."/>
            <person name="Hubisz M.J."/>
            <person name="Hultmark D."/>
            <person name="Huntley M.A."/>
            <person name="Jaffe D.B."/>
            <person name="Jagadeeshan S."/>
            <person name="Jeck W.R."/>
            <person name="Johnson J."/>
            <person name="Jones C.D."/>
            <person name="Jordan W.C."/>
            <person name="Karpen G.H."/>
            <person name="Kataoka E."/>
            <person name="Keightley P.D."/>
            <person name="Kheradpour P."/>
            <person name="Kirkness E.F."/>
            <person name="Koerich L.B."/>
            <person name="Kristiansen K."/>
            <person name="Kudrna D."/>
            <person name="Kulathinal R.J."/>
            <person name="Kumar S."/>
            <person name="Kwok R."/>
            <person name="Lander E."/>
            <person name="Langley C.H."/>
            <person name="Lapoint R."/>
            <person name="Lazzaro B.P."/>
            <person name="Lee S.J."/>
            <person name="Levesque L."/>
            <person name="Li R."/>
            <person name="Lin C.F."/>
            <person name="Lin M.F."/>
            <person name="Lindblad-Toh K."/>
            <person name="Llopart A."/>
            <person name="Long M."/>
            <person name="Low L."/>
            <person name="Lozovsky E."/>
            <person name="Lu J."/>
            <person name="Luo M."/>
            <person name="Machado C.A."/>
            <person name="Makalowski W."/>
            <person name="Marzo M."/>
            <person name="Matsuda M."/>
            <person name="Matzkin L."/>
            <person name="McAllister B."/>
            <person name="McBride C.S."/>
            <person name="McKernan B."/>
            <person name="McKernan K."/>
            <person name="Mendez-Lago M."/>
            <person name="Minx P."/>
            <person name="Mollenhauer M.U."/>
            <person name="Montooth K."/>
            <person name="Mount S.M."/>
            <person name="Mu X."/>
            <person name="Myers E."/>
            <person name="Negre B."/>
            <person name="Newfeld S."/>
            <person name="Nielsen R."/>
            <person name="Noor M.A."/>
            <person name="O'Grady P."/>
            <person name="Pachter L."/>
            <person name="Papaceit M."/>
            <person name="Parisi M.J."/>
            <person name="Parisi M."/>
            <person name="Parts L."/>
            <person name="Pedersen J.S."/>
            <person name="Pesole G."/>
            <person name="Phillippy A.M."/>
            <person name="Ponting C.P."/>
            <person name="Pop M."/>
            <person name="Porcelli D."/>
            <person name="Powell J.R."/>
            <person name="Prohaska S."/>
            <person name="Pruitt K."/>
            <person name="Puig M."/>
            <person name="Quesneville H."/>
            <person name="Ram K.R."/>
            <person name="Rand D."/>
            <person name="Rasmussen M.D."/>
            <person name="Reed L.K."/>
            <person name="Reenan R."/>
            <person name="Reily A."/>
            <person name="Remington K.A."/>
            <person name="Rieger T.T."/>
            <person name="Ritchie M.G."/>
            <person name="Robin C."/>
            <person name="Rogers Y.H."/>
            <person name="Rohde C."/>
            <person name="Rozas J."/>
            <person name="Rubenfield M.J."/>
            <person name="Ruiz A."/>
            <person name="Russo S."/>
            <person name="Salzberg S.L."/>
            <person name="Sanchez-Gracia A."/>
            <person name="Saranga D.J."/>
            <person name="Sato H."/>
            <person name="Schaeffer S.W."/>
            <person name="Schatz M.C."/>
            <person name="Schlenke T."/>
            <person name="Schwartz R."/>
            <person name="Segarra C."/>
            <person name="Singh R.S."/>
            <person name="Sirot L."/>
            <person name="Sirota M."/>
            <person name="Sisneros N.B."/>
            <person name="Smith C.D."/>
            <person name="Smith T.F."/>
            <person name="Spieth J."/>
            <person name="Stage D.E."/>
            <person name="Stark A."/>
            <person name="Stephan W."/>
            <person name="Strausberg R.L."/>
            <person name="Strempel S."/>
            <person name="Sturgill D."/>
            <person name="Sutton G."/>
            <person name="Sutton G.G."/>
            <person name="Tao W."/>
            <person name="Teichmann S."/>
            <person name="Tobari Y.N."/>
            <person name="Tomimura Y."/>
            <person name="Tsolas J.M."/>
            <person name="Valente V.L."/>
            <person name="Venter E."/>
            <person name="Venter J.C."/>
            <person name="Vicario S."/>
            <person name="Vieira F.G."/>
            <person name="Vilella A.J."/>
            <person name="Villasante A."/>
            <person name="Walenz B."/>
            <person name="Wang J."/>
            <person name="Wasserman M."/>
            <person name="Watts T."/>
            <person name="Wilson D."/>
            <person name="Wilson R.K."/>
            <person name="Wing R.A."/>
            <person name="Wolfner M.F."/>
            <person name="Wong A."/>
            <person name="Wong G.K."/>
            <person name="Wu C.I."/>
            <person name="Wu G."/>
            <person name="Yamamoto D."/>
            <person name="Yang H.P."/>
            <person name="Yang S.P."/>
            <person name="Yorke J.A."/>
            <person name="Yoshida K."/>
            <person name="Zdobnov E."/>
            <person name="Zhang P."/>
            <person name="Zhang Y."/>
            <person name="Zimin A.V."/>
            <person name="Baldwin J."/>
            <person name="Abdouelleil A."/>
            <person name="Abdulkadir J."/>
            <person name="Abebe A."/>
            <person name="Abera B."/>
            <person name="Abreu J."/>
            <person name="Acer S.C."/>
            <person name="Aftuck L."/>
            <person name="Alexander A."/>
            <person name="An P."/>
            <person name="Anderson E."/>
            <person name="Anderson S."/>
            <person name="Arachi H."/>
            <person name="Azer M."/>
            <person name="Bachantsang P."/>
            <person name="Barry A."/>
            <person name="Bayul T."/>
            <person name="Berlin A."/>
            <person name="Bessette D."/>
            <person name="Bloom T."/>
            <person name="Blye J."/>
            <person name="Boguslavskiy L."/>
            <person name="Bonnet C."/>
            <person name="Boukhgalter B."/>
            <person name="Bourzgui I."/>
            <person name="Brown A."/>
            <person name="Cahill P."/>
            <person name="Channer S."/>
            <person name="Cheshatsang Y."/>
            <person name="Chuda L."/>
            <person name="Citroen M."/>
            <person name="Collymore A."/>
            <person name="Cooke P."/>
            <person name="Costello M."/>
            <person name="D'Aco K."/>
            <person name="Daza R."/>
            <person name="De Haan G."/>
            <person name="DeGray S."/>
            <person name="DeMaso C."/>
            <person name="Dhargay N."/>
            <person name="Dooley K."/>
            <person name="Dooley E."/>
            <person name="Doricent M."/>
            <person name="Dorje P."/>
            <person name="Dorjee K."/>
            <person name="Dupes A."/>
            <person name="Elong R."/>
            <person name="Falk J."/>
            <person name="Farina A."/>
            <person name="Faro S."/>
            <person name="Ferguson D."/>
            <person name="Fisher S."/>
            <person name="Foley C.D."/>
            <person name="Franke A."/>
            <person name="Friedrich D."/>
            <person name="Gadbois L."/>
            <person name="Gearin G."/>
            <person name="Gearin C.R."/>
            <person name="Giannoukos G."/>
            <person name="Goode T."/>
            <person name="Graham J."/>
            <person name="Grandbois E."/>
            <person name="Grewal S."/>
            <person name="Gyaltsen K."/>
            <person name="Hafez N."/>
            <person name="Hagos B."/>
            <person name="Hall J."/>
            <person name="Henson C."/>
            <person name="Hollinger A."/>
            <person name="Honan T."/>
            <person name="Huard M.D."/>
            <person name="Hughes L."/>
            <person name="Hurhula B."/>
            <person name="Husby M.E."/>
            <person name="Kamat A."/>
            <person name="Kanga B."/>
            <person name="Kashin S."/>
            <person name="Khazanovich D."/>
            <person name="Kisner P."/>
            <person name="Lance K."/>
            <person name="Lara M."/>
            <person name="Lee W."/>
            <person name="Lennon N."/>
            <person name="Letendre F."/>
            <person name="LeVine R."/>
            <person name="Lipovsky A."/>
            <person name="Liu X."/>
            <person name="Liu J."/>
            <person name="Liu S."/>
            <person name="Lokyitsang T."/>
            <person name="Lokyitsang Y."/>
            <person name="Lubonja R."/>
            <person name="Lui A."/>
            <person name="MacDonald P."/>
            <person name="Magnisalis V."/>
            <person name="Maru K."/>
            <person name="Matthews C."/>
            <person name="McCusker W."/>
            <person name="McDonough S."/>
            <person name="Mehta T."/>
            <person name="Meldrim J."/>
            <person name="Meneus L."/>
            <person name="Mihai O."/>
            <person name="Mihalev A."/>
            <person name="Mihova T."/>
            <person name="Mittelman R."/>
            <person name="Mlenga V."/>
            <person name="Montmayeur A."/>
            <person name="Mulrain L."/>
            <person name="Navidi A."/>
            <person name="Naylor J."/>
            <person name="Negash T."/>
            <person name="Nguyen T."/>
            <person name="Nguyen N."/>
            <person name="Nicol R."/>
            <person name="Norbu C."/>
            <person name="Norbu N."/>
            <person name="Novod N."/>
            <person name="O'Neill B."/>
            <person name="Osman S."/>
            <person name="Markiewicz E."/>
            <person name="Oyono O.L."/>
            <person name="Patti C."/>
            <person name="Phunkhang P."/>
            <person name="Pierre F."/>
            <person name="Priest M."/>
            <person name="Raghuraman S."/>
            <person name="Rege F."/>
            <person name="Reyes R."/>
            <person name="Rise C."/>
            <person name="Rogov P."/>
            <person name="Ross K."/>
            <person name="Ryan E."/>
            <person name="Settipalli S."/>
            <person name="Shea T."/>
            <person name="Sherpa N."/>
            <person name="Shi L."/>
            <person name="Shih D."/>
            <person name="Sparrow T."/>
            <person name="Spaulding J."/>
            <person name="Stalker J."/>
            <person name="Stange-Thomann N."/>
            <person name="Stavropoulos S."/>
            <person name="Stone C."/>
            <person name="Strader C."/>
            <person name="Tesfaye S."/>
            <person name="Thomson T."/>
            <person name="Thoulutsang Y."/>
            <person name="Thoulutsang D."/>
            <person name="Topham K."/>
            <person name="Topping I."/>
            <person name="Tsamla T."/>
            <person name="Vassiliev H."/>
            <person name="Vo A."/>
            <person name="Wangchuk T."/>
            <person name="Wangdi T."/>
            <person name="Weiand M."/>
            <person name="Wilkinson J."/>
            <person name="Wilson A."/>
            <person name="Yadav S."/>
            <person name="Young G."/>
            <person name="Yu Q."/>
            <person name="Zembek L."/>
            <person name="Zhong D."/>
            <person name="Zimmer A."/>
            <person name="Zwirko Z."/>
            <person name="Jaffe D.B."/>
            <person name="Alvarez P."/>
            <person name="Brockman W."/>
            <person name="Butler J."/>
            <person name="Chin C."/>
            <person name="Gnerre S."/>
            <person name="Grabherr M."/>
            <person name="Kleber M."/>
            <person name="Mauceli E."/>
            <person name="MacCallum I."/>
        </authorList>
    </citation>
    <scope>NUCLEOTIDE SEQUENCE [LARGE SCALE GENOMIC DNA]</scope>
    <source>
        <strain evidence="3">white501</strain>
    </source>
</reference>
<organism evidence="2 3">
    <name type="scientific">Drosophila simulans</name>
    <name type="common">Fruit fly</name>
    <dbReference type="NCBI Taxonomy" id="7240"/>
    <lineage>
        <taxon>Eukaryota</taxon>
        <taxon>Metazoa</taxon>
        <taxon>Ecdysozoa</taxon>
        <taxon>Arthropoda</taxon>
        <taxon>Hexapoda</taxon>
        <taxon>Insecta</taxon>
        <taxon>Pterygota</taxon>
        <taxon>Neoptera</taxon>
        <taxon>Endopterygota</taxon>
        <taxon>Diptera</taxon>
        <taxon>Brachycera</taxon>
        <taxon>Muscomorpha</taxon>
        <taxon>Ephydroidea</taxon>
        <taxon>Drosophilidae</taxon>
        <taxon>Drosophila</taxon>
        <taxon>Sophophora</taxon>
    </lineage>
</organism>